<evidence type="ECO:0000313" key="1">
    <source>
        <dbReference type="EMBL" id="KXL51917.1"/>
    </source>
</evidence>
<proteinExistence type="predicted"/>
<dbReference type="RefSeq" id="WP_066090091.1">
    <property type="nucleotide sequence ID" value="NZ_LRVM01000012.1"/>
</dbReference>
<organism evidence="1 2">
    <name type="scientific">Anaerotignum neopropionicum</name>
    <dbReference type="NCBI Taxonomy" id="36847"/>
    <lineage>
        <taxon>Bacteria</taxon>
        <taxon>Bacillati</taxon>
        <taxon>Bacillota</taxon>
        <taxon>Clostridia</taxon>
        <taxon>Lachnospirales</taxon>
        <taxon>Anaerotignaceae</taxon>
        <taxon>Anaerotignum</taxon>
    </lineage>
</organism>
<gene>
    <name evidence="1" type="ORF">CLNEO_26160</name>
</gene>
<evidence type="ECO:0008006" key="3">
    <source>
        <dbReference type="Google" id="ProtNLM"/>
    </source>
</evidence>
<dbReference type="AlphaFoldDB" id="A0A136WBL3"/>
<dbReference type="EMBL" id="LRVM01000012">
    <property type="protein sequence ID" value="KXL51917.1"/>
    <property type="molecule type" value="Genomic_DNA"/>
</dbReference>
<comment type="caution">
    <text evidence="1">The sequence shown here is derived from an EMBL/GenBank/DDBJ whole genome shotgun (WGS) entry which is preliminary data.</text>
</comment>
<keyword evidence="2" id="KW-1185">Reference proteome</keyword>
<reference evidence="1 2" key="1">
    <citation type="submission" date="2016-01" db="EMBL/GenBank/DDBJ databases">
        <title>Genome sequence of Clostridium neopropionicum X4, DSM-3847.</title>
        <authorList>
            <person name="Poehlein A."/>
            <person name="Beck M.H."/>
            <person name="Bengelsdorf F.R."/>
            <person name="Daniel R."/>
            <person name="Duerre P."/>
        </authorList>
    </citation>
    <scope>NUCLEOTIDE SEQUENCE [LARGE SCALE GENOMIC DNA]</scope>
    <source>
        <strain evidence="1 2">DSM-3847</strain>
    </source>
</reference>
<protein>
    <recommendedName>
        <fullName evidence="3">Spore coat associated protein JA (CotJA)</fullName>
    </recommendedName>
</protein>
<sequence>MKEMCTDFVSNKYPSVGQMPERKIPEYNGIIEESMELAQAYVPFQPFTTPLGQTQSLVCGTAFYDLIVPYCSGWHLYRFAKGGLDDDAR</sequence>
<evidence type="ECO:0000313" key="2">
    <source>
        <dbReference type="Proteomes" id="UP000070539"/>
    </source>
</evidence>
<dbReference type="Proteomes" id="UP000070539">
    <property type="component" value="Unassembled WGS sequence"/>
</dbReference>
<name>A0A136WBL3_9FIRM</name>
<dbReference type="OrthoDB" id="9800571at2"/>
<dbReference type="STRING" id="36847.CLNEO_26160"/>
<accession>A0A136WBL3</accession>